<accession>G8RXZ1</accession>
<dbReference type="InterPro" id="IPR009721">
    <property type="entry name" value="O-acyltransferase_WSD1_C"/>
</dbReference>
<dbReference type="Pfam" id="PF06974">
    <property type="entry name" value="WS_DGAT_C"/>
    <property type="match status" value="1"/>
</dbReference>
<dbReference type="UniPathway" id="UPA00282"/>
<dbReference type="Gene3D" id="3.30.559.10">
    <property type="entry name" value="Chloramphenicol acetyltransferase-like domain"/>
    <property type="match status" value="1"/>
</dbReference>
<comment type="similarity">
    <text evidence="3">Belongs to the long-chain O-acyltransferase family.</text>
</comment>
<dbReference type="InterPro" id="IPR023213">
    <property type="entry name" value="CAT-like_dom_sf"/>
</dbReference>
<evidence type="ECO:0000259" key="12">
    <source>
        <dbReference type="Pfam" id="PF06974"/>
    </source>
</evidence>
<dbReference type="AlphaFoldDB" id="G8RXZ1"/>
<dbReference type="PATRIC" id="fig|710685.3.peg.32"/>
<dbReference type="KEGG" id="mrh:MycrhN_0032"/>
<keyword evidence="5" id="KW-0444">Lipid biosynthesis</keyword>
<evidence type="ECO:0000256" key="10">
    <source>
        <dbReference type="ARBA" id="ARBA00048109"/>
    </source>
</evidence>
<dbReference type="HOGENOM" id="CLU_024186_2_0_11"/>
<dbReference type="GO" id="GO:0006071">
    <property type="term" value="P:glycerol metabolic process"/>
    <property type="evidence" value="ECO:0007669"/>
    <property type="project" value="UniProtKB-KW"/>
</dbReference>
<evidence type="ECO:0000256" key="8">
    <source>
        <dbReference type="ARBA" id="ARBA00023098"/>
    </source>
</evidence>
<comment type="pathway">
    <text evidence="1">Glycerolipid metabolism; triacylglycerol biosynthesis.</text>
</comment>
<dbReference type="GO" id="GO:0019432">
    <property type="term" value="P:triglyceride biosynthetic process"/>
    <property type="evidence" value="ECO:0007669"/>
    <property type="project" value="UniProtKB-UniPathway"/>
</dbReference>
<dbReference type="SUPFAM" id="SSF52777">
    <property type="entry name" value="CoA-dependent acyltransferases"/>
    <property type="match status" value="1"/>
</dbReference>
<dbReference type="GO" id="GO:0071731">
    <property type="term" value="P:response to nitric oxide"/>
    <property type="evidence" value="ECO:0007669"/>
    <property type="project" value="TreeGrafter"/>
</dbReference>
<evidence type="ECO:0000256" key="2">
    <source>
        <dbReference type="ARBA" id="ARBA00005189"/>
    </source>
</evidence>
<organism evidence="13 14">
    <name type="scientific">Mycolicibacterium rhodesiae (strain NBB3)</name>
    <name type="common">Mycobacterium rhodesiae</name>
    <dbReference type="NCBI Taxonomy" id="710685"/>
    <lineage>
        <taxon>Bacteria</taxon>
        <taxon>Bacillati</taxon>
        <taxon>Actinomycetota</taxon>
        <taxon>Actinomycetes</taxon>
        <taxon>Mycobacteriales</taxon>
        <taxon>Mycobacteriaceae</taxon>
        <taxon>Mycolicibacterium</taxon>
    </lineage>
</organism>
<dbReference type="Proteomes" id="UP000005442">
    <property type="component" value="Chromosome"/>
</dbReference>
<reference evidence="13 14" key="1">
    <citation type="submission" date="2011-12" db="EMBL/GenBank/DDBJ databases">
        <title>Complete sequence of Mycobacterium rhodesiae NBB3.</title>
        <authorList>
            <consortium name="US DOE Joint Genome Institute"/>
            <person name="Lucas S."/>
            <person name="Han J."/>
            <person name="Lapidus A."/>
            <person name="Cheng J.-F."/>
            <person name="Goodwin L."/>
            <person name="Pitluck S."/>
            <person name="Peters L."/>
            <person name="Mikhailova N."/>
            <person name="Gu W."/>
            <person name="Detter J.C."/>
            <person name="Han C."/>
            <person name="Tapia R."/>
            <person name="Land M."/>
            <person name="Hauser L."/>
            <person name="Kyrpides N."/>
            <person name="Ivanova N."/>
            <person name="Pagani I."/>
            <person name="Mattes T."/>
            <person name="Holmes A."/>
            <person name="Rutledge P."/>
            <person name="Paulsen I."/>
            <person name="Coleman N."/>
            <person name="Woyke T."/>
        </authorList>
    </citation>
    <scope>NUCLEOTIDE SEQUENCE [LARGE SCALE GENOMIC DNA]</scope>
    <source>
        <strain evidence="13 14">NBB3</strain>
    </source>
</reference>
<evidence type="ECO:0000256" key="4">
    <source>
        <dbReference type="ARBA" id="ARBA00013244"/>
    </source>
</evidence>
<keyword evidence="7" id="KW-0319">Glycerol metabolism</keyword>
<dbReference type="InterPro" id="IPR045034">
    <property type="entry name" value="O-acyltransferase_WSD1-like"/>
</dbReference>
<keyword evidence="8" id="KW-0443">Lipid metabolism</keyword>
<evidence type="ECO:0000313" key="13">
    <source>
        <dbReference type="EMBL" id="AEV70684.1"/>
    </source>
</evidence>
<dbReference type="PANTHER" id="PTHR31650:SF1">
    <property type="entry name" value="WAX ESTER SYNTHASE_DIACYLGLYCEROL ACYLTRANSFERASE 4-RELATED"/>
    <property type="match status" value="1"/>
</dbReference>
<dbReference type="EC" id="2.3.1.20" evidence="4"/>
<dbReference type="GO" id="GO:0004144">
    <property type="term" value="F:diacylglycerol O-acyltransferase activity"/>
    <property type="evidence" value="ECO:0007669"/>
    <property type="project" value="UniProtKB-EC"/>
</dbReference>
<keyword evidence="14" id="KW-1185">Reference proteome</keyword>
<evidence type="ECO:0000256" key="7">
    <source>
        <dbReference type="ARBA" id="ARBA00022798"/>
    </source>
</evidence>
<dbReference type="GO" id="GO:0001666">
    <property type="term" value="P:response to hypoxia"/>
    <property type="evidence" value="ECO:0007669"/>
    <property type="project" value="TreeGrafter"/>
</dbReference>
<evidence type="ECO:0000259" key="11">
    <source>
        <dbReference type="Pfam" id="PF03007"/>
    </source>
</evidence>
<gene>
    <name evidence="13" type="ordered locus">MycrhN_0032</name>
</gene>
<keyword evidence="6" id="KW-0808">Transferase</keyword>
<dbReference type="InterPro" id="IPR004255">
    <property type="entry name" value="O-acyltransferase_WSD1_N"/>
</dbReference>
<evidence type="ECO:0000313" key="14">
    <source>
        <dbReference type="Proteomes" id="UP000005442"/>
    </source>
</evidence>
<dbReference type="eggNOG" id="COG1020">
    <property type="taxonomic scope" value="Bacteria"/>
</dbReference>
<dbReference type="OrthoDB" id="9810950at2"/>
<evidence type="ECO:0000256" key="6">
    <source>
        <dbReference type="ARBA" id="ARBA00022679"/>
    </source>
</evidence>
<dbReference type="GO" id="GO:0051701">
    <property type="term" value="P:biological process involved in interaction with host"/>
    <property type="evidence" value="ECO:0007669"/>
    <property type="project" value="TreeGrafter"/>
</dbReference>
<dbReference type="PANTHER" id="PTHR31650">
    <property type="entry name" value="O-ACYLTRANSFERASE (WSD1-LIKE) FAMILY PROTEIN"/>
    <property type="match status" value="1"/>
</dbReference>
<comment type="catalytic activity">
    <reaction evidence="10">
        <text>an acyl-CoA + a 1,2-diacyl-sn-glycerol = a triacyl-sn-glycerol + CoA</text>
        <dbReference type="Rhea" id="RHEA:10868"/>
        <dbReference type="ChEBI" id="CHEBI:17815"/>
        <dbReference type="ChEBI" id="CHEBI:57287"/>
        <dbReference type="ChEBI" id="CHEBI:58342"/>
        <dbReference type="ChEBI" id="CHEBI:64615"/>
        <dbReference type="EC" id="2.3.1.20"/>
    </reaction>
</comment>
<proteinExistence type="inferred from homology"/>
<name>G8RXZ1_MYCRN</name>
<evidence type="ECO:0000256" key="1">
    <source>
        <dbReference type="ARBA" id="ARBA00004771"/>
    </source>
</evidence>
<sequence length="455" mass="48893">MADFLRNTDAFMWSMESDPRLRSTIVSVVLLDRTPNWEQLVERFDLLSRTMPIFRQRVAPSTVPAPPRWTLDTDFDLAFHLRRVTAPQPATMDTVLDMARVAAMADFDRARPLWEVTLIDGLADGGAAVLCKLHHALTDGIGAVQIAMTLYDRTEEGDDGRRPMPSVPIPTAPGLLSGVRDVISYDTGLAAAVLAAPLKAAPALVVNGIRRPVQTLSAVGSTMASIYRTVRPIGRPGSPIMCDRSKVRRLAALNVSTTALHRAGAVAGGSLNDAFIAAITGGLRRYHEKHGAVVGDLSVSMPISLRTDGDPVGGNRATLMRFDVPAAVADPAQRISSIHDRTNKMRSEKSLSYTQSIAGVLNLMPRWYIGSVLRNVDFVASDVPGIPIPVFLAGAAVRMQYAFAPTIGAALNVTLLSYVDTCAIGINMDSNAIPDPEVLYDCLVAGFDEVLALAN</sequence>
<dbReference type="Pfam" id="PF03007">
    <property type="entry name" value="WS_DGAT_cat"/>
    <property type="match status" value="1"/>
</dbReference>
<feature type="domain" description="O-acyltransferase WSD1-like N-terminal" evidence="11">
    <location>
        <begin position="6"/>
        <end position="274"/>
    </location>
</feature>
<evidence type="ECO:0000256" key="3">
    <source>
        <dbReference type="ARBA" id="ARBA00009587"/>
    </source>
</evidence>
<comment type="pathway">
    <text evidence="2">Lipid metabolism.</text>
</comment>
<dbReference type="GO" id="GO:0005886">
    <property type="term" value="C:plasma membrane"/>
    <property type="evidence" value="ECO:0007669"/>
    <property type="project" value="TreeGrafter"/>
</dbReference>
<evidence type="ECO:0000256" key="5">
    <source>
        <dbReference type="ARBA" id="ARBA00022516"/>
    </source>
</evidence>
<feature type="domain" description="O-acyltransferase WSD1 C-terminal" evidence="12">
    <location>
        <begin position="314"/>
        <end position="449"/>
    </location>
</feature>
<dbReference type="STRING" id="710685.MycrhN_0032"/>
<evidence type="ECO:0000256" key="9">
    <source>
        <dbReference type="ARBA" id="ARBA00023315"/>
    </source>
</evidence>
<keyword evidence="9" id="KW-0012">Acyltransferase</keyword>
<protein>
    <recommendedName>
        <fullName evidence="4">diacylglycerol O-acyltransferase</fullName>
        <ecNumber evidence="4">2.3.1.20</ecNumber>
    </recommendedName>
</protein>
<dbReference type="EMBL" id="CP003169">
    <property type="protein sequence ID" value="AEV70684.1"/>
    <property type="molecule type" value="Genomic_DNA"/>
</dbReference>
<dbReference type="RefSeq" id="WP_014208504.1">
    <property type="nucleotide sequence ID" value="NC_016604.1"/>
</dbReference>